<accession>A0ABV6H481</accession>
<dbReference type="Proteomes" id="UP001589783">
    <property type="component" value="Unassembled WGS sequence"/>
</dbReference>
<organism evidence="1 2">
    <name type="scientific">Gordonia phosphorivorans</name>
    <dbReference type="NCBI Taxonomy" id="1056982"/>
    <lineage>
        <taxon>Bacteria</taxon>
        <taxon>Bacillati</taxon>
        <taxon>Actinomycetota</taxon>
        <taxon>Actinomycetes</taxon>
        <taxon>Mycobacteriales</taxon>
        <taxon>Gordoniaceae</taxon>
        <taxon>Gordonia</taxon>
    </lineage>
</organism>
<sequence>MTAVVPESLQVSTVCPLSRPFSDFDANMGPLPPTAPITTLLATDDGWDWLVEHGGDLAAGGQRLLAAAAGAAPDQWMTAVFCWARGRWSLSTRGPADFTVGAAVLEVDFGRA</sequence>
<reference evidence="1 2" key="1">
    <citation type="submission" date="2024-09" db="EMBL/GenBank/DDBJ databases">
        <authorList>
            <person name="Sun Q."/>
            <person name="Mori K."/>
        </authorList>
    </citation>
    <scope>NUCLEOTIDE SEQUENCE [LARGE SCALE GENOMIC DNA]</scope>
    <source>
        <strain evidence="1 2">CCM 7957</strain>
    </source>
</reference>
<dbReference type="RefSeq" id="WP_382360321.1">
    <property type="nucleotide sequence ID" value="NZ_JBHLWV010000006.1"/>
</dbReference>
<comment type="caution">
    <text evidence="1">The sequence shown here is derived from an EMBL/GenBank/DDBJ whole genome shotgun (WGS) entry which is preliminary data.</text>
</comment>
<evidence type="ECO:0000313" key="1">
    <source>
        <dbReference type="EMBL" id="MFC0313685.1"/>
    </source>
</evidence>
<gene>
    <name evidence="1" type="ORF">ACFFJD_02300</name>
</gene>
<dbReference type="EMBL" id="JBHLWV010000006">
    <property type="protein sequence ID" value="MFC0313685.1"/>
    <property type="molecule type" value="Genomic_DNA"/>
</dbReference>
<name>A0ABV6H481_9ACTN</name>
<proteinExistence type="predicted"/>
<protein>
    <submittedName>
        <fullName evidence="1">Uncharacterized protein</fullName>
    </submittedName>
</protein>
<evidence type="ECO:0000313" key="2">
    <source>
        <dbReference type="Proteomes" id="UP001589783"/>
    </source>
</evidence>
<keyword evidence="2" id="KW-1185">Reference proteome</keyword>